<gene>
    <name evidence="6" type="ORF">TSUD_68640</name>
</gene>
<dbReference type="FunFam" id="3.40.50.2000:FF:000019">
    <property type="entry name" value="Glycosyltransferase"/>
    <property type="match status" value="1"/>
</dbReference>
<evidence type="ECO:0000256" key="3">
    <source>
        <dbReference type="RuleBase" id="RU003718"/>
    </source>
</evidence>
<feature type="region of interest" description="Disordered" evidence="5">
    <location>
        <begin position="435"/>
        <end position="460"/>
    </location>
</feature>
<dbReference type="PANTHER" id="PTHR11926">
    <property type="entry name" value="GLUCOSYL/GLUCURONOSYL TRANSFERASES"/>
    <property type="match status" value="1"/>
</dbReference>
<proteinExistence type="inferred from homology"/>
<sequence>MSRHRILLVTYPAQGHINPALQFAKRLISMGAHVTLPITLHLYRRIIHLNSSITTIPNLSLTAFSDGYDDGFLAIDHTVADFNLYTSQFNSRGSGFVTNLILSAKQESQPFTCLLYTLLLPWAPRVARGFNLRSAQLWIEPATVFDILYYYFHGYSDHINNQKETTIELPGLPFTLLPRDIPSYLFTSIPSPLSFVFPYFQEEFHELDVETNPIILVNTFEALEPEALKVVDTINNLKMIPIGPLIPSDTSFSGDLLQVSSDYVEWLNSKPNSSVVYVSFGSYFVLSERQVEEIARALLDSGFSFLWVMREKEEDLKFKEELEEKGKIVKWCSQIEVLSHSSLGCFFTHCGWNSTLESLVSGVPMVAFPQWTDQKTNAKLVEDVWKIGMRVDDKMDEDGIVGREEIRKCLEVVMGSGEKGEEMKKNAKKWKELAREAGKEGGPAEKNLRSFLDDMLEENA</sequence>
<keyword evidence="3" id="KW-0328">Glycosyltransferase</keyword>
<dbReference type="CDD" id="cd03784">
    <property type="entry name" value="GT1_Gtf-like"/>
    <property type="match status" value="1"/>
</dbReference>
<dbReference type="InterPro" id="IPR002213">
    <property type="entry name" value="UDP_glucos_trans"/>
</dbReference>
<dbReference type="AlphaFoldDB" id="A0A2Z6NRV9"/>
<comment type="similarity">
    <text evidence="1 3">Belongs to the UDP-glycosyltransferase family.</text>
</comment>
<reference evidence="7" key="1">
    <citation type="journal article" date="2017" name="Front. Plant Sci.">
        <title>Climate Clever Clovers: New Paradigm to Reduce the Environmental Footprint of Ruminants by Breeding Low Methanogenic Forages Utilizing Haplotype Variation.</title>
        <authorList>
            <person name="Kaur P."/>
            <person name="Appels R."/>
            <person name="Bayer P.E."/>
            <person name="Keeble-Gagnere G."/>
            <person name="Wang J."/>
            <person name="Hirakawa H."/>
            <person name="Shirasawa K."/>
            <person name="Vercoe P."/>
            <person name="Stefanova K."/>
            <person name="Durmic Z."/>
            <person name="Nichols P."/>
            <person name="Revell C."/>
            <person name="Isobe S.N."/>
            <person name="Edwards D."/>
            <person name="Erskine W."/>
        </authorList>
    </citation>
    <scope>NUCLEOTIDE SEQUENCE [LARGE SCALE GENOMIC DNA]</scope>
    <source>
        <strain evidence="7">cv. Daliak</strain>
    </source>
</reference>
<keyword evidence="2 3" id="KW-0808">Transferase</keyword>
<keyword evidence="7" id="KW-1185">Reference proteome</keyword>
<feature type="compositionally biased region" description="Basic and acidic residues" evidence="5">
    <location>
        <begin position="435"/>
        <end position="452"/>
    </location>
</feature>
<dbReference type="GO" id="GO:0080043">
    <property type="term" value="F:quercetin 3-O-glucosyltransferase activity"/>
    <property type="evidence" value="ECO:0007669"/>
    <property type="project" value="TreeGrafter"/>
</dbReference>
<accession>A0A2Z6NRV9</accession>
<dbReference type="Pfam" id="PF00201">
    <property type="entry name" value="UDPGT"/>
    <property type="match status" value="1"/>
</dbReference>
<name>A0A2Z6NRV9_TRISU</name>
<dbReference type="PROSITE" id="PS00375">
    <property type="entry name" value="UDPGT"/>
    <property type="match status" value="1"/>
</dbReference>
<evidence type="ECO:0000256" key="2">
    <source>
        <dbReference type="ARBA" id="ARBA00022679"/>
    </source>
</evidence>
<evidence type="ECO:0000313" key="6">
    <source>
        <dbReference type="EMBL" id="GAU39500.1"/>
    </source>
</evidence>
<dbReference type="PANTHER" id="PTHR11926:SF1421">
    <property type="entry name" value="GLYCOSYLTRANSFERASE"/>
    <property type="match status" value="1"/>
</dbReference>
<dbReference type="OrthoDB" id="5835829at2759"/>
<evidence type="ECO:0000256" key="4">
    <source>
        <dbReference type="RuleBase" id="RU362057"/>
    </source>
</evidence>
<dbReference type="InterPro" id="IPR035595">
    <property type="entry name" value="UDP_glycos_trans_CS"/>
</dbReference>
<evidence type="ECO:0000256" key="1">
    <source>
        <dbReference type="ARBA" id="ARBA00009995"/>
    </source>
</evidence>
<dbReference type="GO" id="GO:0080044">
    <property type="term" value="F:quercetin 7-O-glucosyltransferase activity"/>
    <property type="evidence" value="ECO:0007669"/>
    <property type="project" value="TreeGrafter"/>
</dbReference>
<dbReference type="EC" id="2.4.1.-" evidence="4"/>
<organism evidence="6 7">
    <name type="scientific">Trifolium subterraneum</name>
    <name type="common">Subterranean clover</name>
    <dbReference type="NCBI Taxonomy" id="3900"/>
    <lineage>
        <taxon>Eukaryota</taxon>
        <taxon>Viridiplantae</taxon>
        <taxon>Streptophyta</taxon>
        <taxon>Embryophyta</taxon>
        <taxon>Tracheophyta</taxon>
        <taxon>Spermatophyta</taxon>
        <taxon>Magnoliopsida</taxon>
        <taxon>eudicotyledons</taxon>
        <taxon>Gunneridae</taxon>
        <taxon>Pentapetalae</taxon>
        <taxon>rosids</taxon>
        <taxon>fabids</taxon>
        <taxon>Fabales</taxon>
        <taxon>Fabaceae</taxon>
        <taxon>Papilionoideae</taxon>
        <taxon>50 kb inversion clade</taxon>
        <taxon>NPAAA clade</taxon>
        <taxon>Hologalegina</taxon>
        <taxon>IRL clade</taxon>
        <taxon>Trifolieae</taxon>
        <taxon>Trifolium</taxon>
    </lineage>
</organism>
<protein>
    <recommendedName>
        <fullName evidence="4">Glycosyltransferase</fullName>
        <ecNumber evidence="4">2.4.1.-</ecNumber>
    </recommendedName>
</protein>
<evidence type="ECO:0000256" key="5">
    <source>
        <dbReference type="SAM" id="MobiDB-lite"/>
    </source>
</evidence>
<evidence type="ECO:0000313" key="7">
    <source>
        <dbReference type="Proteomes" id="UP000242715"/>
    </source>
</evidence>
<dbReference type="Gene3D" id="3.40.50.2000">
    <property type="entry name" value="Glycogen Phosphorylase B"/>
    <property type="match status" value="2"/>
</dbReference>
<dbReference type="SUPFAM" id="SSF53756">
    <property type="entry name" value="UDP-Glycosyltransferase/glycogen phosphorylase"/>
    <property type="match status" value="1"/>
</dbReference>
<dbReference type="Proteomes" id="UP000242715">
    <property type="component" value="Unassembled WGS sequence"/>
</dbReference>
<dbReference type="EMBL" id="DF973765">
    <property type="protein sequence ID" value="GAU39500.1"/>
    <property type="molecule type" value="Genomic_DNA"/>
</dbReference>